<protein>
    <recommendedName>
        <fullName evidence="3">YneQ</fullName>
    </recommendedName>
</protein>
<sequence>MAFGINRQQLKEWKNAVRREEIAFLTHYWLDDRFPTVNTVTKAGCSNVEKLIQWGRQYGLQPEWIHAREEYPHFDLLGERQVEILKQEGQLHQLTQLKNGKHNSL</sequence>
<keyword evidence="2" id="KW-1185">Reference proteome</keyword>
<dbReference type="RefSeq" id="WP_029053799.1">
    <property type="nucleotide sequence ID" value="NZ_CP015108.1"/>
</dbReference>
<evidence type="ECO:0008006" key="3">
    <source>
        <dbReference type="Google" id="ProtNLM"/>
    </source>
</evidence>
<dbReference type="Proteomes" id="UP000192486">
    <property type="component" value="Chromosome"/>
</dbReference>
<evidence type="ECO:0000313" key="2">
    <source>
        <dbReference type="Proteomes" id="UP000192486"/>
    </source>
</evidence>
<reference evidence="1 2" key="1">
    <citation type="submission" date="2016-04" db="EMBL/GenBank/DDBJ databases">
        <title>Comparative Genomics and Epigenetics of Sporosarcina ureae.</title>
        <authorList>
            <person name="Oliver A.S."/>
            <person name="Cooper K.K."/>
        </authorList>
    </citation>
    <scope>NUCLEOTIDE SEQUENCE [LARGE SCALE GENOMIC DNA]</scope>
    <source>
        <strain evidence="1 2">S204</strain>
    </source>
</reference>
<organism evidence="1 2">
    <name type="scientific">Sporosarcina ureae</name>
    <dbReference type="NCBI Taxonomy" id="1571"/>
    <lineage>
        <taxon>Bacteria</taxon>
        <taxon>Bacillati</taxon>
        <taxon>Bacillota</taxon>
        <taxon>Bacilli</taxon>
        <taxon>Bacillales</taxon>
        <taxon>Caryophanaceae</taxon>
        <taxon>Sporosarcina</taxon>
    </lineage>
</organism>
<name>A0ABN4YUK0_SPOUR</name>
<accession>A0ABN4YUK0</accession>
<proteinExistence type="predicted"/>
<dbReference type="EMBL" id="CP015108">
    <property type="protein sequence ID" value="ARF12853.1"/>
    <property type="molecule type" value="Genomic_DNA"/>
</dbReference>
<evidence type="ECO:0000313" key="1">
    <source>
        <dbReference type="EMBL" id="ARF12853.1"/>
    </source>
</evidence>
<gene>
    <name evidence="1" type="ORF">SporoS204_00890</name>
</gene>